<gene>
    <name evidence="2" type="ORF">E2C01_035390</name>
</gene>
<evidence type="ECO:0000259" key="1">
    <source>
        <dbReference type="PROSITE" id="PS50835"/>
    </source>
</evidence>
<dbReference type="SUPFAM" id="SSF48726">
    <property type="entry name" value="Immunoglobulin"/>
    <property type="match status" value="1"/>
</dbReference>
<dbReference type="PROSITE" id="PS50835">
    <property type="entry name" value="IG_LIKE"/>
    <property type="match status" value="1"/>
</dbReference>
<sequence length="190" mass="20846">MAQQIQQEVYEEITNEISIPMAGPAPVAPSSSASAARLLVSPVVFINCAAEKDEGEYSVEMRTPSNNVYFRNFTLSLFGVGEEGSTCQIPTSQLENQPRIYYHSTWVWAVVGDSLTLPCRAQGRNLVHTWYVDNIYVGNTNSNYQVLPNGDLIIRTVGMQPPTNVTCQVSTSDGTGPMDTVTTPIRIRSP</sequence>
<keyword evidence="3" id="KW-1185">Reference proteome</keyword>
<evidence type="ECO:0000313" key="3">
    <source>
        <dbReference type="Proteomes" id="UP000324222"/>
    </source>
</evidence>
<accession>A0A5B7F878</accession>
<dbReference type="Gene3D" id="2.60.40.10">
    <property type="entry name" value="Immunoglobulins"/>
    <property type="match status" value="1"/>
</dbReference>
<name>A0A5B7F878_PORTR</name>
<dbReference type="InterPro" id="IPR036179">
    <property type="entry name" value="Ig-like_dom_sf"/>
</dbReference>
<protein>
    <recommendedName>
        <fullName evidence="1">Ig-like domain-containing protein</fullName>
    </recommendedName>
</protein>
<reference evidence="2 3" key="1">
    <citation type="submission" date="2019-05" db="EMBL/GenBank/DDBJ databases">
        <title>Another draft genome of Portunus trituberculatus and its Hox gene families provides insights of decapod evolution.</title>
        <authorList>
            <person name="Jeong J.-H."/>
            <person name="Song I."/>
            <person name="Kim S."/>
            <person name="Choi T."/>
            <person name="Kim D."/>
            <person name="Ryu S."/>
            <person name="Kim W."/>
        </authorList>
    </citation>
    <scope>NUCLEOTIDE SEQUENCE [LARGE SCALE GENOMIC DNA]</scope>
    <source>
        <tissue evidence="2">Muscle</tissue>
    </source>
</reference>
<dbReference type="CDD" id="cd00096">
    <property type="entry name" value="Ig"/>
    <property type="match status" value="1"/>
</dbReference>
<evidence type="ECO:0000313" key="2">
    <source>
        <dbReference type="EMBL" id="MPC41785.1"/>
    </source>
</evidence>
<dbReference type="AlphaFoldDB" id="A0A5B7F878"/>
<organism evidence="2 3">
    <name type="scientific">Portunus trituberculatus</name>
    <name type="common">Swimming crab</name>
    <name type="synonym">Neptunus trituberculatus</name>
    <dbReference type="NCBI Taxonomy" id="210409"/>
    <lineage>
        <taxon>Eukaryota</taxon>
        <taxon>Metazoa</taxon>
        <taxon>Ecdysozoa</taxon>
        <taxon>Arthropoda</taxon>
        <taxon>Crustacea</taxon>
        <taxon>Multicrustacea</taxon>
        <taxon>Malacostraca</taxon>
        <taxon>Eumalacostraca</taxon>
        <taxon>Eucarida</taxon>
        <taxon>Decapoda</taxon>
        <taxon>Pleocyemata</taxon>
        <taxon>Brachyura</taxon>
        <taxon>Eubrachyura</taxon>
        <taxon>Portunoidea</taxon>
        <taxon>Portunidae</taxon>
        <taxon>Portuninae</taxon>
        <taxon>Portunus</taxon>
    </lineage>
</organism>
<dbReference type="OrthoDB" id="6138780at2759"/>
<dbReference type="InterPro" id="IPR007110">
    <property type="entry name" value="Ig-like_dom"/>
</dbReference>
<dbReference type="Proteomes" id="UP000324222">
    <property type="component" value="Unassembled WGS sequence"/>
</dbReference>
<proteinExistence type="predicted"/>
<feature type="domain" description="Ig-like" evidence="1">
    <location>
        <begin position="98"/>
        <end position="182"/>
    </location>
</feature>
<comment type="caution">
    <text evidence="2">The sequence shown here is derived from an EMBL/GenBank/DDBJ whole genome shotgun (WGS) entry which is preliminary data.</text>
</comment>
<dbReference type="InterPro" id="IPR013783">
    <property type="entry name" value="Ig-like_fold"/>
</dbReference>
<dbReference type="EMBL" id="VSRR010005185">
    <property type="protein sequence ID" value="MPC41785.1"/>
    <property type="molecule type" value="Genomic_DNA"/>
</dbReference>